<evidence type="ECO:0000259" key="1">
    <source>
        <dbReference type="SMART" id="SM00343"/>
    </source>
</evidence>
<keyword evidence="3" id="KW-1185">Reference proteome</keyword>
<comment type="caution">
    <text evidence="2">The sequence shown here is derived from an EMBL/GenBank/DDBJ whole genome shotgun (WGS) entry which is preliminary data.</text>
</comment>
<dbReference type="SUPFAM" id="SSF57756">
    <property type="entry name" value="Retrovirus zinc finger-like domains"/>
    <property type="match status" value="1"/>
</dbReference>
<dbReference type="AlphaFoldDB" id="A0AAW1UD07"/>
<evidence type="ECO:0000313" key="3">
    <source>
        <dbReference type="Proteomes" id="UP001431783"/>
    </source>
</evidence>
<dbReference type="GO" id="GO:0003676">
    <property type="term" value="F:nucleic acid binding"/>
    <property type="evidence" value="ECO:0007669"/>
    <property type="project" value="InterPro"/>
</dbReference>
<dbReference type="GO" id="GO:0008270">
    <property type="term" value="F:zinc ion binding"/>
    <property type="evidence" value="ECO:0007669"/>
    <property type="project" value="InterPro"/>
</dbReference>
<dbReference type="EMBL" id="JARQZJ010000050">
    <property type="protein sequence ID" value="KAK9878586.1"/>
    <property type="molecule type" value="Genomic_DNA"/>
</dbReference>
<accession>A0AAW1UD07</accession>
<proteinExistence type="predicted"/>
<reference evidence="2 3" key="1">
    <citation type="submission" date="2023-03" db="EMBL/GenBank/DDBJ databases">
        <title>Genome insight into feeding habits of ladybird beetles.</title>
        <authorList>
            <person name="Li H.-S."/>
            <person name="Huang Y.-H."/>
            <person name="Pang H."/>
        </authorList>
    </citation>
    <scope>NUCLEOTIDE SEQUENCE [LARGE SCALE GENOMIC DNA]</scope>
    <source>
        <strain evidence="2">SYSU_2023b</strain>
        <tissue evidence="2">Whole body</tissue>
    </source>
</reference>
<evidence type="ECO:0000313" key="2">
    <source>
        <dbReference type="EMBL" id="KAK9878586.1"/>
    </source>
</evidence>
<feature type="domain" description="CCHC-type" evidence="1">
    <location>
        <begin position="112"/>
        <end position="128"/>
    </location>
</feature>
<sequence>MSNECEELKKFDKEYRQMENCSQSHLQQIDNRFFKLENGPLTEEELVLCLRNQNNSMREDAVIKLIAIKKIKTRYLAIIQVDPKTSSLLLDTGYVCIQYDTLHVFEPINVILCFKCGGFDHIANKCDEKQMSQMWK</sequence>
<dbReference type="InterPro" id="IPR036875">
    <property type="entry name" value="Znf_CCHC_sf"/>
</dbReference>
<name>A0AAW1UD07_9CUCU</name>
<protein>
    <recommendedName>
        <fullName evidence="1">CCHC-type domain-containing protein</fullName>
    </recommendedName>
</protein>
<gene>
    <name evidence="2" type="ORF">WA026_022656</name>
</gene>
<organism evidence="2 3">
    <name type="scientific">Henosepilachna vigintioctopunctata</name>
    <dbReference type="NCBI Taxonomy" id="420089"/>
    <lineage>
        <taxon>Eukaryota</taxon>
        <taxon>Metazoa</taxon>
        <taxon>Ecdysozoa</taxon>
        <taxon>Arthropoda</taxon>
        <taxon>Hexapoda</taxon>
        <taxon>Insecta</taxon>
        <taxon>Pterygota</taxon>
        <taxon>Neoptera</taxon>
        <taxon>Endopterygota</taxon>
        <taxon>Coleoptera</taxon>
        <taxon>Polyphaga</taxon>
        <taxon>Cucujiformia</taxon>
        <taxon>Coccinelloidea</taxon>
        <taxon>Coccinellidae</taxon>
        <taxon>Epilachninae</taxon>
        <taxon>Epilachnini</taxon>
        <taxon>Henosepilachna</taxon>
    </lineage>
</organism>
<dbReference type="SMART" id="SM00343">
    <property type="entry name" value="ZnF_C2HC"/>
    <property type="match status" value="1"/>
</dbReference>
<dbReference type="Proteomes" id="UP001431783">
    <property type="component" value="Unassembled WGS sequence"/>
</dbReference>
<dbReference type="InterPro" id="IPR001878">
    <property type="entry name" value="Znf_CCHC"/>
</dbReference>